<dbReference type="EMBL" id="MSFL01000005">
    <property type="protein sequence ID" value="PWY88518.1"/>
    <property type="molecule type" value="Genomic_DNA"/>
</dbReference>
<feature type="compositionally biased region" description="Low complexity" evidence="2">
    <location>
        <begin position="438"/>
        <end position="448"/>
    </location>
</feature>
<feature type="compositionally biased region" description="Low complexity" evidence="2">
    <location>
        <begin position="464"/>
        <end position="479"/>
    </location>
</feature>
<gene>
    <name evidence="4" type="ORF">BO70DRAFT_286507</name>
</gene>
<dbReference type="GO" id="GO:0008270">
    <property type="term" value="F:zinc ion binding"/>
    <property type="evidence" value="ECO:0007669"/>
    <property type="project" value="UniProtKB-KW"/>
</dbReference>
<dbReference type="PROSITE" id="PS50103">
    <property type="entry name" value="ZF_C3H1"/>
    <property type="match status" value="1"/>
</dbReference>
<evidence type="ECO:0000313" key="5">
    <source>
        <dbReference type="Proteomes" id="UP000247233"/>
    </source>
</evidence>
<feature type="zinc finger region" description="C3H1-type" evidence="1">
    <location>
        <begin position="154"/>
        <end position="183"/>
    </location>
</feature>
<dbReference type="VEuPathDB" id="FungiDB:BO70DRAFT_286507"/>
<keyword evidence="1" id="KW-0479">Metal-binding</keyword>
<keyword evidence="1" id="KW-0863">Zinc-finger</keyword>
<dbReference type="STRING" id="1448321.A0A317WUI8"/>
<evidence type="ECO:0000259" key="3">
    <source>
        <dbReference type="PROSITE" id="PS50103"/>
    </source>
</evidence>
<dbReference type="RefSeq" id="XP_025402054.1">
    <property type="nucleotide sequence ID" value="XM_025539203.1"/>
</dbReference>
<proteinExistence type="predicted"/>
<organism evidence="4 5">
    <name type="scientific">Aspergillus heteromorphus CBS 117.55</name>
    <dbReference type="NCBI Taxonomy" id="1448321"/>
    <lineage>
        <taxon>Eukaryota</taxon>
        <taxon>Fungi</taxon>
        <taxon>Dikarya</taxon>
        <taxon>Ascomycota</taxon>
        <taxon>Pezizomycotina</taxon>
        <taxon>Eurotiomycetes</taxon>
        <taxon>Eurotiomycetidae</taxon>
        <taxon>Eurotiales</taxon>
        <taxon>Aspergillaceae</taxon>
        <taxon>Aspergillus</taxon>
        <taxon>Aspergillus subgen. Circumdati</taxon>
    </lineage>
</organism>
<sequence length="534" mass="57552">MSSPTRPQFFCTRPNGTLTPLVAVDELPSHISIRGAPRVLSASGTQGMTSLGTVNPRTRCYVVEGATPVATRASSAAANAAGHRTHDYDLQLAFMRLLSDESLPTSQRLAVTSFLQQGAPQNYYSSPSSSTWLVPNSGGGAAGHSGPKQGPHYNAKKEYCSYWIRHGECDYQQQGCLYKHEMPNDPAMLEKLGLRDIPRWYRDKYGIPSLIPNGHAHPRSHISHALPPADSGAFRAIQYPARLGINGAMDASEIEKESKYKASGQLLTQQSSIALAGASRLAYDSTKGPVPPKHGARYVSSEDNSAMKKLDLLSFEPLPEFAEQSTMEPAPGSMSALNYPRPREIVPFPSSNNHRDEFARSLQSLMPASMAGPSDYLMTSPSFKNQASQGRAKKTPKSRRLYGYQPRSQLSALDSGHETGAVDAFGNFLMNYATTSSSVASPTSRVTSGSHLASPNIGPALDMPVSEPPSRQESPSSPSGTASCESSPSIARNRTRAKQPKSVFGAIGSRRIHRQQSDGSSEDDLLGLAMRDAR</sequence>
<dbReference type="AlphaFoldDB" id="A0A317WUI8"/>
<feature type="domain" description="C3H1-type" evidence="3">
    <location>
        <begin position="154"/>
        <end position="183"/>
    </location>
</feature>
<feature type="compositionally biased region" description="Polar residues" evidence="2">
    <location>
        <begin position="480"/>
        <end position="492"/>
    </location>
</feature>
<dbReference type="GeneID" id="37061440"/>
<evidence type="ECO:0000256" key="2">
    <source>
        <dbReference type="SAM" id="MobiDB-lite"/>
    </source>
</evidence>
<accession>A0A317WUI8</accession>
<name>A0A317WUI8_9EURO</name>
<comment type="caution">
    <text evidence="4">The sequence shown here is derived from an EMBL/GenBank/DDBJ whole genome shotgun (WGS) entry which is preliminary data.</text>
</comment>
<feature type="region of interest" description="Disordered" evidence="2">
    <location>
        <begin position="376"/>
        <end position="415"/>
    </location>
</feature>
<evidence type="ECO:0000313" key="4">
    <source>
        <dbReference type="EMBL" id="PWY88518.1"/>
    </source>
</evidence>
<keyword evidence="1" id="KW-0862">Zinc</keyword>
<reference evidence="4 5" key="1">
    <citation type="submission" date="2016-12" db="EMBL/GenBank/DDBJ databases">
        <title>The genomes of Aspergillus section Nigri reveals drivers in fungal speciation.</title>
        <authorList>
            <consortium name="DOE Joint Genome Institute"/>
            <person name="Vesth T.C."/>
            <person name="Nybo J."/>
            <person name="Theobald S."/>
            <person name="Brandl J."/>
            <person name="Frisvad J.C."/>
            <person name="Nielsen K.F."/>
            <person name="Lyhne E.K."/>
            <person name="Kogle M.E."/>
            <person name="Kuo A."/>
            <person name="Riley R."/>
            <person name="Clum A."/>
            <person name="Nolan M."/>
            <person name="Lipzen A."/>
            <person name="Salamov A."/>
            <person name="Henrissat B."/>
            <person name="Wiebenga A."/>
            <person name="De Vries R.P."/>
            <person name="Grigoriev I.V."/>
            <person name="Mortensen U.H."/>
            <person name="Andersen M.R."/>
            <person name="Baker S.E."/>
        </authorList>
    </citation>
    <scope>NUCLEOTIDE SEQUENCE [LARGE SCALE GENOMIC DNA]</scope>
    <source>
        <strain evidence="4 5">CBS 117.55</strain>
    </source>
</reference>
<dbReference type="InterPro" id="IPR000571">
    <property type="entry name" value="Znf_CCCH"/>
</dbReference>
<dbReference type="Proteomes" id="UP000247233">
    <property type="component" value="Unassembled WGS sequence"/>
</dbReference>
<feature type="compositionally biased region" description="Polar residues" evidence="2">
    <location>
        <begin position="377"/>
        <end position="389"/>
    </location>
</feature>
<feature type="region of interest" description="Disordered" evidence="2">
    <location>
        <begin position="438"/>
        <end position="534"/>
    </location>
</feature>
<keyword evidence="5" id="KW-1185">Reference proteome</keyword>
<feature type="compositionally biased region" description="Basic residues" evidence="2">
    <location>
        <begin position="391"/>
        <end position="400"/>
    </location>
</feature>
<dbReference type="OrthoDB" id="5355510at2759"/>
<protein>
    <recommendedName>
        <fullName evidence="3">C3H1-type domain-containing protein</fullName>
    </recommendedName>
</protein>
<evidence type="ECO:0000256" key="1">
    <source>
        <dbReference type="PROSITE-ProRule" id="PRU00723"/>
    </source>
</evidence>